<dbReference type="Proteomes" id="UP000008461">
    <property type="component" value="Chromosome"/>
</dbReference>
<reference evidence="1 2" key="1">
    <citation type="journal article" date="2011" name="Stand. Genomic Sci.">
        <title>Complete genome sequence of Haliscomenobacter hydrossis type strain (O).</title>
        <authorList>
            <consortium name="US DOE Joint Genome Institute (JGI-PGF)"/>
            <person name="Daligault H."/>
            <person name="Lapidus A."/>
            <person name="Zeytun A."/>
            <person name="Nolan M."/>
            <person name="Lucas S."/>
            <person name="Del Rio T.G."/>
            <person name="Tice H."/>
            <person name="Cheng J.F."/>
            <person name="Tapia R."/>
            <person name="Han C."/>
            <person name="Goodwin L."/>
            <person name="Pitluck S."/>
            <person name="Liolios K."/>
            <person name="Pagani I."/>
            <person name="Ivanova N."/>
            <person name="Huntemann M."/>
            <person name="Mavromatis K."/>
            <person name="Mikhailova N."/>
            <person name="Pati A."/>
            <person name="Chen A."/>
            <person name="Palaniappan K."/>
            <person name="Land M."/>
            <person name="Hauser L."/>
            <person name="Brambilla E.M."/>
            <person name="Rohde M."/>
            <person name="Verbarg S."/>
            <person name="Goker M."/>
            <person name="Bristow J."/>
            <person name="Eisen J.A."/>
            <person name="Markowitz V."/>
            <person name="Hugenholtz P."/>
            <person name="Kyrpides N.C."/>
            <person name="Klenk H.P."/>
            <person name="Woyke T."/>
        </authorList>
    </citation>
    <scope>NUCLEOTIDE SEQUENCE [LARGE SCALE GENOMIC DNA]</scope>
    <source>
        <strain evidence="2">ATCC 27775 / DSM 1100 / LMG 10767 / O</strain>
    </source>
</reference>
<dbReference type="EMBL" id="CP002691">
    <property type="protein sequence ID" value="AEE49307.1"/>
    <property type="molecule type" value="Genomic_DNA"/>
</dbReference>
<gene>
    <name evidence="1" type="ordered locus">Halhy_1412</name>
</gene>
<dbReference type="KEGG" id="hhy:Halhy_1412"/>
<dbReference type="HOGENOM" id="CLU_280575_0_0_10"/>
<proteinExistence type="predicted"/>
<protein>
    <submittedName>
        <fullName evidence="1">Uncharacterized protein</fullName>
    </submittedName>
</protein>
<evidence type="ECO:0000313" key="2">
    <source>
        <dbReference type="Proteomes" id="UP000008461"/>
    </source>
</evidence>
<organism evidence="1 2">
    <name type="scientific">Haliscomenobacter hydrossis (strain ATCC 27775 / DSM 1100 / LMG 10767 / O)</name>
    <dbReference type="NCBI Taxonomy" id="760192"/>
    <lineage>
        <taxon>Bacteria</taxon>
        <taxon>Pseudomonadati</taxon>
        <taxon>Bacteroidota</taxon>
        <taxon>Saprospiria</taxon>
        <taxon>Saprospirales</taxon>
        <taxon>Haliscomenobacteraceae</taxon>
        <taxon>Haliscomenobacter</taxon>
    </lineage>
</organism>
<sequence>MLPNLPSEAIVFTINSAIRLGRNIQKAYANSIRAKSLVLPLPKFDTTLDILSADRFFQREGEDNGRQFLNQLEHLNTLHQKSLNQGLPDGEKEEYLEYYKTFFRMVRNGNDESKIQDGGINTEDVIALLKIRQWEKGKSPQPSALQLVAGSLVEIGIDYFNNVPGALNLESSYGRALKQFLDGFDDIEIAETDDLKRTLAKDILPKLFIGAAESLSELSSTVANDEQFQLFIKATANGMAKDLLARTASSDSADYHATVRWGQLLLSSLIKNAGHYVFSAPSTVLGTPEASSALIQQTGLTLLNIILDKDSDSISLRRVLTVEALDQIVRASLSVLAEYPELLTHQRGVQEIVSGVSSAVARSGIQRPDLLPEILRLVLDHTAGNLYLVWEIEEDEAQHLLVNAVQHILSVLAQPSNNGAWRPRLSKTQMINLVGDLLDDVVQHPSLVTDKVRRDSLLAEVLSITFQALDKVPKEQRLRWEVVEMLIQLNIRAVIKSKSVLETINWGSSDETTTILNKILDLIFASVFDGKTNLGVERVKLLQEIFEYVMDVVVAEYPNRLGLVVVKILVSPETGIDFSEGFNRPLADDIVEAALILFTQHPDLIVDDVALQRIIGGVAEAVNKAGIHQPGLLSEIVRLVLIKTADNIELLVEADQIDDVEYLLVVALREILQSFGAEPPLGRWKPRFTPEQLIQLTEFLLDEVVQNPAWITDKVNQNSLLREVLDLSLRAMQKVPPGQRLNAQTFEYLLDVVLRGVSRSRKLLEKIRWADGQSEHAILEKVLDLVLNCVFPPSEGAAVDKPKLLIDLLEFVFDVILAENPDAKGLALLELILSKAAGIDFSKGFDRDLVEDLLEAAQYAIGQHPELVMGKPNLADILADSSAAIHLLSVDHPNIGAKILSMILENSADNLEAVLDTRIENPKHLLVEGLQQIVLAISAERSNGRWSRMISEEQMLELIEFVQEQSIALPDFLKDDFVFRVLDCILSAMDQKSGQWRPPFVVLQILMENLLVVANEHRELLKKTNLPNRTEQPLILTYLVEKLLELLFRQDKNTHRAITQLPAIDVVVDFYLTTLEEWDINEQAVDKAAGKLQYHLDRYTLGDISLEDLLEELGPDEDF</sequence>
<evidence type="ECO:0000313" key="1">
    <source>
        <dbReference type="EMBL" id="AEE49307.1"/>
    </source>
</evidence>
<name>F4KX99_HALH1</name>
<dbReference type="RefSeq" id="WP_013763861.1">
    <property type="nucleotide sequence ID" value="NC_015510.1"/>
</dbReference>
<dbReference type="STRING" id="760192.Halhy_1412"/>
<reference key="2">
    <citation type="submission" date="2011-04" db="EMBL/GenBank/DDBJ databases">
        <title>Complete sequence of chromosome of Haliscomenobacter hydrossis DSM 1100.</title>
        <authorList>
            <consortium name="US DOE Joint Genome Institute (JGI-PGF)"/>
            <person name="Lucas S."/>
            <person name="Han J."/>
            <person name="Lapidus A."/>
            <person name="Bruce D."/>
            <person name="Goodwin L."/>
            <person name="Pitluck S."/>
            <person name="Peters L."/>
            <person name="Kyrpides N."/>
            <person name="Mavromatis K."/>
            <person name="Ivanova N."/>
            <person name="Ovchinnikova G."/>
            <person name="Pagani I."/>
            <person name="Daligault H."/>
            <person name="Detter J.C."/>
            <person name="Han C."/>
            <person name="Land M."/>
            <person name="Hauser L."/>
            <person name="Markowitz V."/>
            <person name="Cheng J.-F."/>
            <person name="Hugenholtz P."/>
            <person name="Woyke T."/>
            <person name="Wu D."/>
            <person name="Verbarg S."/>
            <person name="Frueling A."/>
            <person name="Brambilla E."/>
            <person name="Klenk H.-P."/>
            <person name="Eisen J.A."/>
        </authorList>
    </citation>
    <scope>NUCLEOTIDE SEQUENCE</scope>
    <source>
        <strain>DSM 1100</strain>
    </source>
</reference>
<dbReference type="OrthoDB" id="1488855at2"/>
<keyword evidence="2" id="KW-1185">Reference proteome</keyword>
<dbReference type="AlphaFoldDB" id="F4KX99"/>
<accession>F4KX99</accession>